<evidence type="ECO:0000313" key="3">
    <source>
        <dbReference type="Proteomes" id="UP000239649"/>
    </source>
</evidence>
<dbReference type="AlphaFoldDB" id="A0A2P6VGJ2"/>
<dbReference type="Gene3D" id="3.40.1000.10">
    <property type="entry name" value="Mog1/PsbP, alpha/beta/alpha sandwich"/>
    <property type="match status" value="1"/>
</dbReference>
<dbReference type="OrthoDB" id="496416at2759"/>
<protein>
    <submittedName>
        <fullName evidence="2">Domain-containing 4</fullName>
    </submittedName>
</protein>
<dbReference type="GO" id="GO:0005509">
    <property type="term" value="F:calcium ion binding"/>
    <property type="evidence" value="ECO:0007669"/>
    <property type="project" value="InterPro"/>
</dbReference>
<dbReference type="STRING" id="554055.A0A2P6VGJ2"/>
<dbReference type="PANTHER" id="PTHR31407:SF38">
    <property type="entry name" value="PSBP DOMAIN-CONTAINING PROTEIN 4, CHLOROPLASTIC"/>
    <property type="match status" value="1"/>
</dbReference>
<dbReference type="EMBL" id="LHPF02000008">
    <property type="protein sequence ID" value="PSC73193.1"/>
    <property type="molecule type" value="Genomic_DNA"/>
</dbReference>
<name>A0A2P6VGJ2_9CHLO</name>
<dbReference type="GO" id="GO:0009654">
    <property type="term" value="C:photosystem II oxygen evolving complex"/>
    <property type="evidence" value="ECO:0007669"/>
    <property type="project" value="InterPro"/>
</dbReference>
<sequence>MKYQRPEGKSGGHGVGWTEVERYSFKVPQGWDEVPVSIADLGGTEIDMRYYSPEQGKLLVVVAPVARFKDIPFNTSVTIKDLGSPEVLISGFAPELYGEPLGEEDILDVQEVTKDGQPYYIYELSRHRLVSAAATGNRLYIMSVNAKSIQWRKHSADLLNIRNSFTVPLKEL</sequence>
<accession>A0A2P6VGJ2</accession>
<dbReference type="InterPro" id="IPR002683">
    <property type="entry name" value="PsbP_C"/>
</dbReference>
<dbReference type="GO" id="GO:0019898">
    <property type="term" value="C:extrinsic component of membrane"/>
    <property type="evidence" value="ECO:0007669"/>
    <property type="project" value="InterPro"/>
</dbReference>
<dbReference type="PANTHER" id="PTHR31407">
    <property type="match status" value="1"/>
</dbReference>
<comment type="caution">
    <text evidence="2">The sequence shown here is derived from an EMBL/GenBank/DDBJ whole genome shotgun (WGS) entry which is preliminary data.</text>
</comment>
<organism evidence="2 3">
    <name type="scientific">Micractinium conductrix</name>
    <dbReference type="NCBI Taxonomy" id="554055"/>
    <lineage>
        <taxon>Eukaryota</taxon>
        <taxon>Viridiplantae</taxon>
        <taxon>Chlorophyta</taxon>
        <taxon>core chlorophytes</taxon>
        <taxon>Trebouxiophyceae</taxon>
        <taxon>Chlorellales</taxon>
        <taxon>Chlorellaceae</taxon>
        <taxon>Chlorella clade</taxon>
        <taxon>Micractinium</taxon>
    </lineage>
</organism>
<feature type="domain" description="PsbP C-terminal" evidence="1">
    <location>
        <begin position="20"/>
        <end position="167"/>
    </location>
</feature>
<keyword evidence="3" id="KW-1185">Reference proteome</keyword>
<dbReference type="Pfam" id="PF01789">
    <property type="entry name" value="PsbP"/>
    <property type="match status" value="1"/>
</dbReference>
<evidence type="ECO:0000313" key="2">
    <source>
        <dbReference type="EMBL" id="PSC73193.1"/>
    </source>
</evidence>
<reference evidence="2 3" key="1">
    <citation type="journal article" date="2018" name="Plant J.">
        <title>Genome sequences of Chlorella sorokiniana UTEX 1602 and Micractinium conductrix SAG 241.80: implications to maltose excretion by a green alga.</title>
        <authorList>
            <person name="Arriola M.B."/>
            <person name="Velmurugan N."/>
            <person name="Zhang Y."/>
            <person name="Plunkett M.H."/>
            <person name="Hondzo H."/>
            <person name="Barney B.M."/>
        </authorList>
    </citation>
    <scope>NUCLEOTIDE SEQUENCE [LARGE SCALE GENOMIC DNA]</scope>
    <source>
        <strain evidence="2 3">SAG 241.80</strain>
    </source>
</reference>
<gene>
    <name evidence="2" type="ORF">C2E20_3753</name>
</gene>
<proteinExistence type="predicted"/>
<dbReference type="Proteomes" id="UP000239649">
    <property type="component" value="Unassembled WGS sequence"/>
</dbReference>
<dbReference type="InterPro" id="IPR016123">
    <property type="entry name" value="Mog1/PsbP_a/b/a-sand"/>
</dbReference>
<dbReference type="SUPFAM" id="SSF55724">
    <property type="entry name" value="Mog1p/PsbP-like"/>
    <property type="match status" value="1"/>
</dbReference>
<evidence type="ECO:0000259" key="1">
    <source>
        <dbReference type="Pfam" id="PF01789"/>
    </source>
</evidence>
<dbReference type="GO" id="GO:0015979">
    <property type="term" value="P:photosynthesis"/>
    <property type="evidence" value="ECO:0007669"/>
    <property type="project" value="InterPro"/>
</dbReference>